<reference evidence="2" key="1">
    <citation type="submission" date="2020-11" db="EMBL/GenBank/DDBJ databases">
        <authorList>
            <consortium name="DOE Joint Genome Institute"/>
            <person name="Ahrendt S."/>
            <person name="Riley R."/>
            <person name="Andreopoulos W."/>
            <person name="Labutti K."/>
            <person name="Pangilinan J."/>
            <person name="Ruiz-Duenas F.J."/>
            <person name="Barrasa J.M."/>
            <person name="Sanchez-Garcia M."/>
            <person name="Camarero S."/>
            <person name="Miyauchi S."/>
            <person name="Serrano A."/>
            <person name="Linde D."/>
            <person name="Babiker R."/>
            <person name="Drula E."/>
            <person name="Ayuso-Fernandez I."/>
            <person name="Pacheco R."/>
            <person name="Padilla G."/>
            <person name="Ferreira P."/>
            <person name="Barriuso J."/>
            <person name="Kellner H."/>
            <person name="Castanera R."/>
            <person name="Alfaro M."/>
            <person name="Ramirez L."/>
            <person name="Pisabarro A.G."/>
            <person name="Kuo A."/>
            <person name="Tritt A."/>
            <person name="Lipzen A."/>
            <person name="He G."/>
            <person name="Yan M."/>
            <person name="Ng V."/>
            <person name="Cullen D."/>
            <person name="Martin F."/>
            <person name="Rosso M.-N."/>
            <person name="Henrissat B."/>
            <person name="Hibbett D."/>
            <person name="Martinez A.T."/>
            <person name="Grigoriev I.V."/>
        </authorList>
    </citation>
    <scope>NUCLEOTIDE SEQUENCE</scope>
    <source>
        <strain evidence="2">CBS 506.95</strain>
    </source>
</reference>
<organism evidence="2 3">
    <name type="scientific">Crepidotus variabilis</name>
    <dbReference type="NCBI Taxonomy" id="179855"/>
    <lineage>
        <taxon>Eukaryota</taxon>
        <taxon>Fungi</taxon>
        <taxon>Dikarya</taxon>
        <taxon>Basidiomycota</taxon>
        <taxon>Agaricomycotina</taxon>
        <taxon>Agaricomycetes</taxon>
        <taxon>Agaricomycetidae</taxon>
        <taxon>Agaricales</taxon>
        <taxon>Agaricineae</taxon>
        <taxon>Crepidotaceae</taxon>
        <taxon>Crepidotus</taxon>
    </lineage>
</organism>
<proteinExistence type="predicted"/>
<evidence type="ECO:0000313" key="2">
    <source>
        <dbReference type="EMBL" id="KAF9530819.1"/>
    </source>
</evidence>
<dbReference type="PANTHER" id="PTHR19959">
    <property type="entry name" value="KINESIN LIGHT CHAIN"/>
    <property type="match status" value="1"/>
</dbReference>
<evidence type="ECO:0000313" key="3">
    <source>
        <dbReference type="Proteomes" id="UP000807306"/>
    </source>
</evidence>
<feature type="domain" description="CHAT" evidence="1">
    <location>
        <begin position="700"/>
        <end position="992"/>
    </location>
</feature>
<evidence type="ECO:0000259" key="1">
    <source>
        <dbReference type="Pfam" id="PF12770"/>
    </source>
</evidence>
<accession>A0A9P6EKY5</accession>
<dbReference type="SUPFAM" id="SSF48452">
    <property type="entry name" value="TPR-like"/>
    <property type="match status" value="1"/>
</dbReference>
<dbReference type="PANTHER" id="PTHR19959:SF119">
    <property type="entry name" value="FUNGAL LIPASE-LIKE DOMAIN-CONTAINING PROTEIN"/>
    <property type="match status" value="1"/>
</dbReference>
<dbReference type="Gene3D" id="1.25.40.10">
    <property type="entry name" value="Tetratricopeptide repeat domain"/>
    <property type="match status" value="3"/>
</dbReference>
<dbReference type="SUPFAM" id="SSF81901">
    <property type="entry name" value="HCP-like"/>
    <property type="match status" value="1"/>
</dbReference>
<dbReference type="AlphaFoldDB" id="A0A9P6EKY5"/>
<dbReference type="OrthoDB" id="9991317at2759"/>
<keyword evidence="3" id="KW-1185">Reference proteome</keyword>
<dbReference type="InterPro" id="IPR024983">
    <property type="entry name" value="CHAT_dom"/>
</dbReference>
<dbReference type="InterPro" id="IPR011990">
    <property type="entry name" value="TPR-like_helical_dom_sf"/>
</dbReference>
<protein>
    <submittedName>
        <fullName evidence="2">CHAT domain-containing protein</fullName>
    </submittedName>
</protein>
<dbReference type="Pfam" id="PF12770">
    <property type="entry name" value="CHAT"/>
    <property type="match status" value="1"/>
</dbReference>
<gene>
    <name evidence="2" type="ORF">CPB83DRAFT_810280</name>
</gene>
<name>A0A9P6EKY5_9AGAR</name>
<dbReference type="Proteomes" id="UP000807306">
    <property type="component" value="Unassembled WGS sequence"/>
</dbReference>
<sequence>MRFERTGDLGDIAAAIEHQQKSVGLTPEGHPDMPSRLNNIGSSFMRRFIQTGELDDITVALEYHQKSVELTPEGDLRMPIRLNNLGSALLNCFRRTGNIADLSAAIEHHKKSLELTPEGHPDMPKWLNNLGNSFLSYFQQTGDISDLSAAIEHHQKSVGLTSEGHPNMPMQLNNLGYSFSRRFDRTGDFDDISAAIKYQQKSVELTPKDYPGIPMMLSNLGNSLLARFEITGDLDDISVAIKHHQKALGLTPEGHPEMPMQLNNLGNSFSKRFDQTGDLADISAAIEHHQKSVRLTPEGHPDKPSRFNNLGNSLTSRFKATGDLTDISAAIEHHQKMSVELTPKGHPDMPSRFKNLANSFTRRFMQTADLTDIAAAIDHHKNAVRLAPEGHADMSVYRHGLGELFMIRFKQTNNVGDCQAAALSYRRAATQNMGRPTIRLHAARGWALCCNNLGDYQASLDAYATALELVPLVASLDQTIQKRHISLLSISNLTREAIARALLIGSNEVALEWFEQGRCLIWTQLNQLRTPVDILREHDAQLAKRFLAVSKALESSGSRQESSWCANSTITEQIAVEDRVRSHFILAQEWERLLLAIRALPPFSDFLRPPKAASILSQLPTNGPVVLINVEKRRCDALALVHGADDPIHIHLNNFTSEKAELLRRQLGYHLTNEKLRMRNSEDRGGRLARRPDAGLYHILRELWHGVVWPILQGLGYSSPPAHRNRIWWCLTGPLAFLPIHGAGIYDSNTEVPGPCISDFVVSSYIPTVTTLLEKLKLDATLKHQETKVLLLSQPNALPHAPIPGTIEETRTILRKLREGSVEVVSLEDKEGTKSRVAKEMETNGWIHIASHASQHPSESLKSGFYLDDGQLELLEIIRQRLPSAEFAYLSACQTSVGDEKLSEEAAHLAAGMLAAGYQGVVATLWSIKDQYAPKIAEDFYEFLLGEKRKSGALRLDSRRAAFALDDATRKIRERLGDSESALLTWVPYIHLGL</sequence>
<comment type="caution">
    <text evidence="2">The sequence shown here is derived from an EMBL/GenBank/DDBJ whole genome shotgun (WGS) entry which is preliminary data.</text>
</comment>
<dbReference type="EMBL" id="MU157838">
    <property type="protein sequence ID" value="KAF9530819.1"/>
    <property type="molecule type" value="Genomic_DNA"/>
</dbReference>